<keyword evidence="2" id="KW-0436">Ligase</keyword>
<feature type="non-terminal residue" evidence="2">
    <location>
        <position position="64"/>
    </location>
</feature>
<evidence type="ECO:0000313" key="2">
    <source>
        <dbReference type="EMBL" id="CAA9238725.1"/>
    </source>
</evidence>
<accession>A0A6J4I2R6</accession>
<name>A0A6J4I2R6_9ACTN</name>
<dbReference type="EC" id="6.3.4.2" evidence="2"/>
<sequence>AGRVRRAAPGDPPVLRRHAGAPRAEEPPDPAAPAVRRVRAGRRRVPGERPPAGARRRGGEGRHL</sequence>
<proteinExistence type="predicted"/>
<dbReference type="EMBL" id="CADCTI010000125">
    <property type="protein sequence ID" value="CAA9238725.1"/>
    <property type="molecule type" value="Genomic_DNA"/>
</dbReference>
<dbReference type="AlphaFoldDB" id="A0A6J4I2R6"/>
<gene>
    <name evidence="2" type="ORF">AVDCRST_MAG57-1381</name>
</gene>
<protein>
    <submittedName>
        <fullName evidence="2">CTP synthase</fullName>
        <ecNumber evidence="2">6.3.4.2</ecNumber>
    </submittedName>
</protein>
<organism evidence="2">
    <name type="scientific">uncultured Blastococcus sp</name>
    <dbReference type="NCBI Taxonomy" id="217144"/>
    <lineage>
        <taxon>Bacteria</taxon>
        <taxon>Bacillati</taxon>
        <taxon>Actinomycetota</taxon>
        <taxon>Actinomycetes</taxon>
        <taxon>Geodermatophilales</taxon>
        <taxon>Geodermatophilaceae</taxon>
        <taxon>Blastococcus</taxon>
        <taxon>environmental samples</taxon>
    </lineage>
</organism>
<dbReference type="GO" id="GO:0003883">
    <property type="term" value="F:CTP synthase activity"/>
    <property type="evidence" value="ECO:0007669"/>
    <property type="project" value="UniProtKB-EC"/>
</dbReference>
<reference evidence="2" key="1">
    <citation type="submission" date="2020-02" db="EMBL/GenBank/DDBJ databases">
        <authorList>
            <person name="Meier V. D."/>
        </authorList>
    </citation>
    <scope>NUCLEOTIDE SEQUENCE</scope>
    <source>
        <strain evidence="2">AVDCRST_MAG57</strain>
    </source>
</reference>
<evidence type="ECO:0000256" key="1">
    <source>
        <dbReference type="SAM" id="MobiDB-lite"/>
    </source>
</evidence>
<feature type="region of interest" description="Disordered" evidence="1">
    <location>
        <begin position="1"/>
        <end position="64"/>
    </location>
</feature>
<feature type="non-terminal residue" evidence="2">
    <location>
        <position position="1"/>
    </location>
</feature>